<evidence type="ECO:0000313" key="7">
    <source>
        <dbReference type="Proteomes" id="UP001500957"/>
    </source>
</evidence>
<dbReference type="Pfam" id="PF00589">
    <property type="entry name" value="Phage_integrase"/>
    <property type="match status" value="1"/>
</dbReference>
<dbReference type="PROSITE" id="PS51898">
    <property type="entry name" value="TYR_RECOMBINASE"/>
    <property type="match status" value="1"/>
</dbReference>
<dbReference type="Proteomes" id="UP001500957">
    <property type="component" value="Unassembled WGS sequence"/>
</dbReference>
<dbReference type="InterPro" id="IPR010998">
    <property type="entry name" value="Integrase_recombinase_N"/>
</dbReference>
<feature type="domain" description="Tyr recombinase" evidence="5">
    <location>
        <begin position="196"/>
        <end position="396"/>
    </location>
</feature>
<dbReference type="EMBL" id="BAAAHE010000008">
    <property type="protein sequence ID" value="GAA0610834.1"/>
    <property type="molecule type" value="Genomic_DNA"/>
</dbReference>
<evidence type="ECO:0000259" key="5">
    <source>
        <dbReference type="PROSITE" id="PS51898"/>
    </source>
</evidence>
<evidence type="ECO:0000256" key="1">
    <source>
        <dbReference type="ARBA" id="ARBA00008857"/>
    </source>
</evidence>
<evidence type="ECO:0000256" key="2">
    <source>
        <dbReference type="ARBA" id="ARBA00023125"/>
    </source>
</evidence>
<keyword evidence="3" id="KW-0233">DNA recombination</keyword>
<dbReference type="Gene3D" id="1.10.443.10">
    <property type="entry name" value="Intergrase catalytic core"/>
    <property type="match status" value="1"/>
</dbReference>
<proteinExistence type="inferred from homology"/>
<comment type="similarity">
    <text evidence="1">Belongs to the 'phage' integrase family.</text>
</comment>
<keyword evidence="2" id="KW-0238">DNA-binding</keyword>
<evidence type="ECO:0000256" key="4">
    <source>
        <dbReference type="SAM" id="MobiDB-lite"/>
    </source>
</evidence>
<protein>
    <submittedName>
        <fullName evidence="6">Tyrosine-type recombinase/integrase</fullName>
    </submittedName>
</protein>
<dbReference type="CDD" id="cd01189">
    <property type="entry name" value="INT_ICEBs1_C_like"/>
    <property type="match status" value="1"/>
</dbReference>
<dbReference type="PANTHER" id="PTHR30349:SF41">
    <property type="entry name" value="INTEGRASE_RECOMBINASE PROTEIN MJ0367-RELATED"/>
    <property type="match status" value="1"/>
</dbReference>
<organism evidence="6 7">
    <name type="scientific">Sporichthya brevicatena</name>
    <dbReference type="NCBI Taxonomy" id="171442"/>
    <lineage>
        <taxon>Bacteria</taxon>
        <taxon>Bacillati</taxon>
        <taxon>Actinomycetota</taxon>
        <taxon>Actinomycetes</taxon>
        <taxon>Sporichthyales</taxon>
        <taxon>Sporichthyaceae</taxon>
        <taxon>Sporichthya</taxon>
    </lineage>
</organism>
<dbReference type="InterPro" id="IPR050090">
    <property type="entry name" value="Tyrosine_recombinase_XerCD"/>
</dbReference>
<dbReference type="SUPFAM" id="SSF56349">
    <property type="entry name" value="DNA breaking-rejoining enzymes"/>
    <property type="match status" value="1"/>
</dbReference>
<gene>
    <name evidence="6" type="ORF">GCM10009547_11090</name>
</gene>
<dbReference type="InterPro" id="IPR002104">
    <property type="entry name" value="Integrase_catalytic"/>
</dbReference>
<reference evidence="7" key="1">
    <citation type="journal article" date="2019" name="Int. J. Syst. Evol. Microbiol.">
        <title>The Global Catalogue of Microorganisms (GCM) 10K type strain sequencing project: providing services to taxonomists for standard genome sequencing and annotation.</title>
        <authorList>
            <consortium name="The Broad Institute Genomics Platform"/>
            <consortium name="The Broad Institute Genome Sequencing Center for Infectious Disease"/>
            <person name="Wu L."/>
            <person name="Ma J."/>
        </authorList>
    </citation>
    <scope>NUCLEOTIDE SEQUENCE [LARGE SCALE GENOMIC DNA]</scope>
    <source>
        <strain evidence="7">JCM 10671</strain>
    </source>
</reference>
<dbReference type="InterPro" id="IPR011010">
    <property type="entry name" value="DNA_brk_join_enz"/>
</dbReference>
<evidence type="ECO:0000256" key="3">
    <source>
        <dbReference type="ARBA" id="ARBA00023172"/>
    </source>
</evidence>
<feature type="region of interest" description="Disordered" evidence="4">
    <location>
        <begin position="178"/>
        <end position="202"/>
    </location>
</feature>
<dbReference type="InterPro" id="IPR013762">
    <property type="entry name" value="Integrase-like_cat_sf"/>
</dbReference>
<name>A0ABP3RN65_9ACTN</name>
<evidence type="ECO:0000313" key="6">
    <source>
        <dbReference type="EMBL" id="GAA0610834.1"/>
    </source>
</evidence>
<dbReference type="Gene3D" id="1.10.150.130">
    <property type="match status" value="1"/>
</dbReference>
<sequence length="411" mass="45590">MFSGTDPVTGKDVYLTGSTTDRAEAEKIRTRLLAQVDRQRTPASRVTLNHALDAWFDVHEGEATTLDTYRGYAARVIRPALGETAIAKISPRMLEQLYAQLRRCRTRCNGKPFLEYRVEGEHACREVIHRRKREHDCAAVGCRVVECKAHECKPLSAATVRQIHSVISGTLSTATRWDWIPSNPASTAKKPKQPKPQPRPPTAAQAARILTAAWEVDAAWGTLVWLLMVTGMRRGELCALRWTDVQLDVGVLEVRRAYTHRAGVGIEKETKTHQMRRIALDADTVDLLAAHRLRFQNRVESLGIAPSDDAFVFSFSPDNSAPCHPDSVSHRYVRMCKELGVDTHLHALRHYSATELISAGVDVRTVAGRLGHGGGGTTTLRVYAAWVPESDRRAADLLASRLGRPSDLGET</sequence>
<accession>A0ABP3RN65</accession>
<keyword evidence="7" id="KW-1185">Reference proteome</keyword>
<dbReference type="PANTHER" id="PTHR30349">
    <property type="entry name" value="PHAGE INTEGRASE-RELATED"/>
    <property type="match status" value="1"/>
</dbReference>
<comment type="caution">
    <text evidence="6">The sequence shown here is derived from an EMBL/GenBank/DDBJ whole genome shotgun (WGS) entry which is preliminary data.</text>
</comment>